<keyword evidence="4" id="KW-0233">DNA recombination</keyword>
<protein>
    <submittedName>
        <fullName evidence="8">Ferredoxin 4Fe-4S</fullName>
    </submittedName>
</protein>
<dbReference type="AlphaFoldDB" id="A0A0S4RBA4"/>
<comment type="caution">
    <text evidence="8">The sequence shown here is derived from an EMBL/GenBank/DDBJ whole genome shotgun (WGS) entry which is preliminary data.</text>
</comment>
<evidence type="ECO:0000256" key="5">
    <source>
        <dbReference type="PROSITE-ProRule" id="PRU01248"/>
    </source>
</evidence>
<dbReference type="Pfam" id="PF14659">
    <property type="entry name" value="Phage_int_SAM_3"/>
    <property type="match status" value="1"/>
</dbReference>
<dbReference type="GO" id="GO:0003677">
    <property type="term" value="F:DNA binding"/>
    <property type="evidence" value="ECO:0007669"/>
    <property type="project" value="UniProtKB-UniRule"/>
</dbReference>
<dbReference type="Proteomes" id="UP000052237">
    <property type="component" value="Unassembled WGS sequence"/>
</dbReference>
<dbReference type="SUPFAM" id="SSF56349">
    <property type="entry name" value="DNA breaking-rejoining enzymes"/>
    <property type="match status" value="1"/>
</dbReference>
<dbReference type="PROSITE" id="PS51898">
    <property type="entry name" value="TYR_RECOMBINASE"/>
    <property type="match status" value="1"/>
</dbReference>
<dbReference type="InterPro" id="IPR011010">
    <property type="entry name" value="DNA_brk_join_enz"/>
</dbReference>
<evidence type="ECO:0000259" key="6">
    <source>
        <dbReference type="PROSITE" id="PS51898"/>
    </source>
</evidence>
<dbReference type="PANTHER" id="PTHR30629:SF2">
    <property type="entry name" value="PROPHAGE INTEGRASE INTS-RELATED"/>
    <property type="match status" value="1"/>
</dbReference>
<dbReference type="InterPro" id="IPR044068">
    <property type="entry name" value="CB"/>
</dbReference>
<dbReference type="PROSITE" id="PS51900">
    <property type="entry name" value="CB"/>
    <property type="match status" value="1"/>
</dbReference>
<dbReference type="EMBL" id="FAVB01000001">
    <property type="protein sequence ID" value="CUU71372.1"/>
    <property type="molecule type" value="Genomic_DNA"/>
</dbReference>
<evidence type="ECO:0000259" key="7">
    <source>
        <dbReference type="PROSITE" id="PS51900"/>
    </source>
</evidence>
<comment type="similarity">
    <text evidence="1">Belongs to the 'phage' integrase family.</text>
</comment>
<feature type="domain" description="Tyr recombinase" evidence="6">
    <location>
        <begin position="109"/>
        <end position="293"/>
    </location>
</feature>
<keyword evidence="3 5" id="KW-0238">DNA-binding</keyword>
<dbReference type="InterPro" id="IPR004107">
    <property type="entry name" value="Integrase_SAM-like_N"/>
</dbReference>
<evidence type="ECO:0000313" key="8">
    <source>
        <dbReference type="EMBL" id="CUU71372.1"/>
    </source>
</evidence>
<dbReference type="InterPro" id="IPR002104">
    <property type="entry name" value="Integrase_catalytic"/>
</dbReference>
<evidence type="ECO:0000256" key="2">
    <source>
        <dbReference type="ARBA" id="ARBA00022908"/>
    </source>
</evidence>
<accession>A0A0S4RBA4</accession>
<keyword evidence="9" id="KW-1185">Reference proteome</keyword>
<reference evidence="8 9" key="1">
    <citation type="submission" date="2015-11" db="EMBL/GenBank/DDBJ databases">
        <authorList>
            <consortium name="Pathogen Informatics"/>
        </authorList>
    </citation>
    <scope>NUCLEOTIDE SEQUENCE [LARGE SCALE GENOMIC DNA]</scope>
    <source>
        <strain evidence="8 9">006A-0059</strain>
    </source>
</reference>
<organism evidence="8 9">
    <name type="scientific">Campylobacter hyointestinalis subsp. hyointestinalis</name>
    <dbReference type="NCBI Taxonomy" id="91352"/>
    <lineage>
        <taxon>Bacteria</taxon>
        <taxon>Pseudomonadati</taxon>
        <taxon>Campylobacterota</taxon>
        <taxon>Epsilonproteobacteria</taxon>
        <taxon>Campylobacterales</taxon>
        <taxon>Campylobacteraceae</taxon>
        <taxon>Campylobacter</taxon>
    </lineage>
</organism>
<feature type="domain" description="Core-binding (CB)" evidence="7">
    <location>
        <begin position="8"/>
        <end position="90"/>
    </location>
</feature>
<dbReference type="InterPro" id="IPR050808">
    <property type="entry name" value="Phage_Integrase"/>
</dbReference>
<keyword evidence="2" id="KW-0229">DNA integration</keyword>
<proteinExistence type="inferred from homology"/>
<name>A0A0S4RBA4_CAMHY</name>
<evidence type="ECO:0000256" key="1">
    <source>
        <dbReference type="ARBA" id="ARBA00008857"/>
    </source>
</evidence>
<dbReference type="InterPro" id="IPR010998">
    <property type="entry name" value="Integrase_recombinase_N"/>
</dbReference>
<evidence type="ECO:0000313" key="9">
    <source>
        <dbReference type="Proteomes" id="UP000052237"/>
    </source>
</evidence>
<evidence type="ECO:0000256" key="4">
    <source>
        <dbReference type="ARBA" id="ARBA00023172"/>
    </source>
</evidence>
<sequence length="296" mass="35186">MKGIKDIMIFNEVFNQYIKYYELLLRPSTLRSDVATYNKHIKPNLGLREVSKISFLDIQVFCNDLIKQDYKIKTVKNILTKLRVIFKFSMKLELIDKNPCDFVELPKFDNKVYFDYGVKTQKRIINAIVNNINPTADIFFFLLHGRRKNEVLSLKWSDLNLKNRTYKIPCQINKAKRDMFYTMSDELYNRLYKRYIKAKKLNLLNTYVFLNPDTNNKFVDLRRSWNTLLKSNNLPKIRLHDIRHLIATYSINYLNLPVEQVSFTLGHTNITTTQKYITTNIKKSKETIENILNSVK</sequence>
<dbReference type="Gene3D" id="1.10.443.10">
    <property type="entry name" value="Intergrase catalytic core"/>
    <property type="match status" value="1"/>
</dbReference>
<gene>
    <name evidence="8" type="primary">xerD_2</name>
    <name evidence="8" type="ORF">ERS686654_00333</name>
</gene>
<dbReference type="InterPro" id="IPR013762">
    <property type="entry name" value="Integrase-like_cat_sf"/>
</dbReference>
<dbReference type="GO" id="GO:0006310">
    <property type="term" value="P:DNA recombination"/>
    <property type="evidence" value="ECO:0007669"/>
    <property type="project" value="UniProtKB-KW"/>
</dbReference>
<dbReference type="Gene3D" id="1.10.150.130">
    <property type="match status" value="1"/>
</dbReference>
<dbReference type="Pfam" id="PF00589">
    <property type="entry name" value="Phage_integrase"/>
    <property type="match status" value="1"/>
</dbReference>
<dbReference type="GO" id="GO:0015074">
    <property type="term" value="P:DNA integration"/>
    <property type="evidence" value="ECO:0007669"/>
    <property type="project" value="UniProtKB-KW"/>
</dbReference>
<evidence type="ECO:0000256" key="3">
    <source>
        <dbReference type="ARBA" id="ARBA00023125"/>
    </source>
</evidence>
<dbReference type="PANTHER" id="PTHR30629">
    <property type="entry name" value="PROPHAGE INTEGRASE"/>
    <property type="match status" value="1"/>
</dbReference>